<dbReference type="SUPFAM" id="SSF52540">
    <property type="entry name" value="P-loop containing nucleoside triphosphate hydrolases"/>
    <property type="match status" value="1"/>
</dbReference>
<dbReference type="GO" id="GO:0005886">
    <property type="term" value="C:plasma membrane"/>
    <property type="evidence" value="ECO:0007669"/>
    <property type="project" value="TreeGrafter"/>
</dbReference>
<keyword evidence="2" id="KW-0547">Nucleotide-binding</keyword>
<evidence type="ECO:0000313" key="6">
    <source>
        <dbReference type="EMBL" id="ERP38723.1"/>
    </source>
</evidence>
<comment type="caution">
    <text evidence="6">The sequence shown here is derived from an EMBL/GenBank/DDBJ whole genome shotgun (WGS) entry which is preliminary data.</text>
</comment>
<dbReference type="FunFam" id="3.40.50.300:FF:000032">
    <property type="entry name" value="Export ABC transporter ATP-binding protein"/>
    <property type="match status" value="1"/>
</dbReference>
<dbReference type="InterPro" id="IPR017911">
    <property type="entry name" value="MacB-like_ATP-bd"/>
</dbReference>
<dbReference type="InterPro" id="IPR027417">
    <property type="entry name" value="P-loop_NTPase"/>
</dbReference>
<reference evidence="6 7" key="1">
    <citation type="journal article" date="2013" name="Environ. Microbiol.">
        <title>Genome analysis of Chitinivibrio alkaliphilus gen. nov., sp. nov., a novel extremely haloalkaliphilic anaerobic chitinolytic bacterium from the candidate phylum Termite Group 3.</title>
        <authorList>
            <person name="Sorokin D.Y."/>
            <person name="Gumerov V.M."/>
            <person name="Rakitin A.L."/>
            <person name="Beletsky A.V."/>
            <person name="Damste J.S."/>
            <person name="Muyzer G."/>
            <person name="Mardanov A.V."/>
            <person name="Ravin N.V."/>
        </authorList>
    </citation>
    <scope>NUCLEOTIDE SEQUENCE [LARGE SCALE GENOMIC DNA]</scope>
    <source>
        <strain evidence="6 7">ACht1</strain>
    </source>
</reference>
<dbReference type="AlphaFoldDB" id="U7DAX7"/>
<evidence type="ECO:0000256" key="4">
    <source>
        <dbReference type="ARBA" id="ARBA00038388"/>
    </source>
</evidence>
<evidence type="ECO:0000259" key="5">
    <source>
        <dbReference type="PROSITE" id="PS50893"/>
    </source>
</evidence>
<dbReference type="InterPro" id="IPR015854">
    <property type="entry name" value="ABC_transpr_LolD-like"/>
</dbReference>
<dbReference type="InterPro" id="IPR003593">
    <property type="entry name" value="AAA+_ATPase"/>
</dbReference>
<evidence type="ECO:0000256" key="3">
    <source>
        <dbReference type="ARBA" id="ARBA00022840"/>
    </source>
</evidence>
<keyword evidence="6" id="KW-0449">Lipoprotein</keyword>
<name>U7DAX7_9BACT</name>
<dbReference type="PROSITE" id="PS00211">
    <property type="entry name" value="ABC_TRANSPORTER_1"/>
    <property type="match status" value="1"/>
</dbReference>
<dbReference type="CDD" id="cd03255">
    <property type="entry name" value="ABC_MJ0796_LolCDE_FtsE"/>
    <property type="match status" value="1"/>
</dbReference>
<comment type="similarity">
    <text evidence="4">Belongs to the ABC transporter superfamily. Macrolide exporter (TC 3.A.1.122) family.</text>
</comment>
<dbReference type="Gene3D" id="3.40.50.300">
    <property type="entry name" value="P-loop containing nucleotide triphosphate hydrolases"/>
    <property type="match status" value="1"/>
</dbReference>
<dbReference type="RefSeq" id="WP_022636258.1">
    <property type="nucleotide sequence ID" value="NZ_ASJR01000005.1"/>
</dbReference>
<dbReference type="GO" id="GO:0016887">
    <property type="term" value="F:ATP hydrolysis activity"/>
    <property type="evidence" value="ECO:0007669"/>
    <property type="project" value="InterPro"/>
</dbReference>
<keyword evidence="7" id="KW-1185">Reference proteome</keyword>
<dbReference type="EMBL" id="ASJR01000005">
    <property type="protein sequence ID" value="ERP38723.1"/>
    <property type="molecule type" value="Genomic_DNA"/>
</dbReference>
<dbReference type="InterPro" id="IPR017871">
    <property type="entry name" value="ABC_transporter-like_CS"/>
</dbReference>
<dbReference type="PANTHER" id="PTHR24220:SF689">
    <property type="entry name" value="LIPOPROTEIN-RELEASING SYSTEM ATP-BINDING PROTEIN LOLD"/>
    <property type="match status" value="1"/>
</dbReference>
<evidence type="ECO:0000313" key="7">
    <source>
        <dbReference type="Proteomes" id="UP000017148"/>
    </source>
</evidence>
<protein>
    <submittedName>
        <fullName evidence="6">ABC-type transport system involved in lipoprotein release, ATP-binding protein</fullName>
    </submittedName>
</protein>
<accession>U7DAX7</accession>
<sequence>MIVLRNIHKTFSDTTAPVHVLRGISLSIGAGDMVAVMGASGSGKTTLMQIMGGLDIPSSGEVSIGGHRIDLLQEHEITRVRNREIGFVFQFHHLLNDFTACENIFLPGLIAHTPLKKARRRAKELLKTLGVVGRDNHYPSELSGGEKQRIALGRALFNEPTVVIADEPTGNLDRENTEKFLHLLRELNKNTGQTVVIATHDYEVARAMDYCLVLQNGILEKKDVPYENV</sequence>
<dbReference type="PATRIC" id="fig|1313304.3.peg.710"/>
<dbReference type="PROSITE" id="PS50893">
    <property type="entry name" value="ABC_TRANSPORTER_2"/>
    <property type="match status" value="1"/>
</dbReference>
<proteinExistence type="inferred from homology"/>
<evidence type="ECO:0000256" key="1">
    <source>
        <dbReference type="ARBA" id="ARBA00022448"/>
    </source>
</evidence>
<evidence type="ECO:0000256" key="2">
    <source>
        <dbReference type="ARBA" id="ARBA00022741"/>
    </source>
</evidence>
<dbReference type="PANTHER" id="PTHR24220">
    <property type="entry name" value="IMPORT ATP-BINDING PROTEIN"/>
    <property type="match status" value="1"/>
</dbReference>
<dbReference type="GO" id="GO:0022857">
    <property type="term" value="F:transmembrane transporter activity"/>
    <property type="evidence" value="ECO:0007669"/>
    <property type="project" value="TreeGrafter"/>
</dbReference>
<dbReference type="OrthoDB" id="9783924at2"/>
<dbReference type="SMART" id="SM00382">
    <property type="entry name" value="AAA"/>
    <property type="match status" value="1"/>
</dbReference>
<keyword evidence="3 6" id="KW-0067">ATP-binding</keyword>
<dbReference type="GO" id="GO:0098796">
    <property type="term" value="C:membrane protein complex"/>
    <property type="evidence" value="ECO:0007669"/>
    <property type="project" value="UniProtKB-ARBA"/>
</dbReference>
<gene>
    <name evidence="6" type="ORF">CALK_0741</name>
</gene>
<dbReference type="GO" id="GO:0005524">
    <property type="term" value="F:ATP binding"/>
    <property type="evidence" value="ECO:0007669"/>
    <property type="project" value="UniProtKB-KW"/>
</dbReference>
<dbReference type="InterPro" id="IPR003439">
    <property type="entry name" value="ABC_transporter-like_ATP-bd"/>
</dbReference>
<feature type="domain" description="ABC transporter" evidence="5">
    <location>
        <begin position="2"/>
        <end position="229"/>
    </location>
</feature>
<dbReference type="STRING" id="1313304.CALK_0741"/>
<dbReference type="eggNOG" id="COG1136">
    <property type="taxonomic scope" value="Bacteria"/>
</dbReference>
<keyword evidence="1" id="KW-0813">Transport</keyword>
<organism evidence="6 7">
    <name type="scientific">Chitinivibrio alkaliphilus ACht1</name>
    <dbReference type="NCBI Taxonomy" id="1313304"/>
    <lineage>
        <taxon>Bacteria</taxon>
        <taxon>Pseudomonadati</taxon>
        <taxon>Fibrobacterota</taxon>
        <taxon>Chitinivibrionia</taxon>
        <taxon>Chitinivibrionales</taxon>
        <taxon>Chitinivibrionaceae</taxon>
        <taxon>Chitinivibrio</taxon>
    </lineage>
</organism>
<dbReference type="Proteomes" id="UP000017148">
    <property type="component" value="Unassembled WGS sequence"/>
</dbReference>
<dbReference type="Pfam" id="PF00005">
    <property type="entry name" value="ABC_tran"/>
    <property type="match status" value="1"/>
</dbReference>